<organism evidence="2 3">
    <name type="scientific">Actinoplanes aureus</name>
    <dbReference type="NCBI Taxonomy" id="2792083"/>
    <lineage>
        <taxon>Bacteria</taxon>
        <taxon>Bacillati</taxon>
        <taxon>Actinomycetota</taxon>
        <taxon>Actinomycetes</taxon>
        <taxon>Micromonosporales</taxon>
        <taxon>Micromonosporaceae</taxon>
        <taxon>Actinoplanes</taxon>
    </lineage>
</organism>
<name>A0A931C6W7_9ACTN</name>
<gene>
    <name evidence="2" type="ORF">I4J89_07070</name>
</gene>
<keyword evidence="2" id="KW-0808">Transferase</keyword>
<protein>
    <submittedName>
        <fullName evidence="2">Class I SAM-dependent methyltransferase</fullName>
    </submittedName>
</protein>
<dbReference type="Proteomes" id="UP000598146">
    <property type="component" value="Unassembled WGS sequence"/>
</dbReference>
<accession>A0A931C6W7</accession>
<dbReference type="Pfam" id="PF13649">
    <property type="entry name" value="Methyltransf_25"/>
    <property type="match status" value="1"/>
</dbReference>
<keyword evidence="2" id="KW-0489">Methyltransferase</keyword>
<sequence length="265" mass="27799">MPDSHAPDESGPTGEFSPDWLTLREPADAAARAADLVGELPGPVRVIRDLGCGTGSLGRWLAPQLPAPQHWIMTDRDPALLKLAADGMPAEVTVSTDLRDVTALTAADLAGTDLVTCSALLDLLTAGEVEALVAACAQAKVSALFTLSVTGEVKLAPEDPLDQAVGEAFNEHQRRETGGRRLLGPDAPAFAVAAFERAGARVLTRPSPWRLGPALSTLTDQWLRGWASAAGAQRPDLALGAYLTRRTAAVPHASVGHQDLLAIFE</sequence>
<dbReference type="GO" id="GO:0032259">
    <property type="term" value="P:methylation"/>
    <property type="evidence" value="ECO:0007669"/>
    <property type="project" value="UniProtKB-KW"/>
</dbReference>
<reference evidence="2" key="1">
    <citation type="submission" date="2020-11" db="EMBL/GenBank/DDBJ databases">
        <title>Isolation and identification of active actinomycetes.</title>
        <authorList>
            <person name="Sun X."/>
        </authorList>
    </citation>
    <scope>NUCLEOTIDE SEQUENCE</scope>
    <source>
        <strain evidence="2">NEAU-A11</strain>
    </source>
</reference>
<dbReference type="InterPro" id="IPR029063">
    <property type="entry name" value="SAM-dependent_MTases_sf"/>
</dbReference>
<dbReference type="AlphaFoldDB" id="A0A931C6W7"/>
<dbReference type="GO" id="GO:0008168">
    <property type="term" value="F:methyltransferase activity"/>
    <property type="evidence" value="ECO:0007669"/>
    <property type="project" value="UniProtKB-KW"/>
</dbReference>
<comment type="caution">
    <text evidence="2">The sequence shown here is derived from an EMBL/GenBank/DDBJ whole genome shotgun (WGS) entry which is preliminary data.</text>
</comment>
<dbReference type="Gene3D" id="3.40.50.150">
    <property type="entry name" value="Vaccinia Virus protein VP39"/>
    <property type="match status" value="1"/>
</dbReference>
<dbReference type="SUPFAM" id="SSF53335">
    <property type="entry name" value="S-adenosyl-L-methionine-dependent methyltransferases"/>
    <property type="match status" value="1"/>
</dbReference>
<dbReference type="InterPro" id="IPR041698">
    <property type="entry name" value="Methyltransf_25"/>
</dbReference>
<evidence type="ECO:0000259" key="1">
    <source>
        <dbReference type="Pfam" id="PF13649"/>
    </source>
</evidence>
<dbReference type="EMBL" id="JADQTO010000003">
    <property type="protein sequence ID" value="MBG0561221.1"/>
    <property type="molecule type" value="Genomic_DNA"/>
</dbReference>
<evidence type="ECO:0000313" key="3">
    <source>
        <dbReference type="Proteomes" id="UP000598146"/>
    </source>
</evidence>
<feature type="domain" description="Methyltransferase" evidence="1">
    <location>
        <begin position="49"/>
        <end position="138"/>
    </location>
</feature>
<proteinExistence type="predicted"/>
<keyword evidence="3" id="KW-1185">Reference proteome</keyword>
<dbReference type="RefSeq" id="WP_196413025.1">
    <property type="nucleotide sequence ID" value="NZ_JADQTO010000003.1"/>
</dbReference>
<evidence type="ECO:0000313" key="2">
    <source>
        <dbReference type="EMBL" id="MBG0561221.1"/>
    </source>
</evidence>